<evidence type="ECO:0000256" key="1">
    <source>
        <dbReference type="SAM" id="MobiDB-lite"/>
    </source>
</evidence>
<dbReference type="EMBL" id="AGUD01000087">
    <property type="protein sequence ID" value="EHN11608.1"/>
    <property type="molecule type" value="Genomic_DNA"/>
</dbReference>
<gene>
    <name evidence="3" type="ORF">PAI11_15190</name>
</gene>
<evidence type="ECO:0000313" key="3">
    <source>
        <dbReference type="EMBL" id="EHN11608.1"/>
    </source>
</evidence>
<feature type="compositionally biased region" description="Pro residues" evidence="1">
    <location>
        <begin position="59"/>
        <end position="78"/>
    </location>
</feature>
<protein>
    <submittedName>
        <fullName evidence="3">4-carboxymuconolactone decarboxylase</fullName>
        <ecNumber evidence="3">4.1.1.44</ecNumber>
    </submittedName>
</protein>
<dbReference type="EC" id="4.1.1.44" evidence="3"/>
<dbReference type="InterPro" id="IPR012788">
    <property type="entry name" value="Decarb_PcaC"/>
</dbReference>
<organism evidence="3 4">
    <name type="scientific">Patulibacter medicamentivorans</name>
    <dbReference type="NCBI Taxonomy" id="1097667"/>
    <lineage>
        <taxon>Bacteria</taxon>
        <taxon>Bacillati</taxon>
        <taxon>Actinomycetota</taxon>
        <taxon>Thermoleophilia</taxon>
        <taxon>Solirubrobacterales</taxon>
        <taxon>Patulibacteraceae</taxon>
        <taxon>Patulibacter</taxon>
    </lineage>
</organism>
<sequence length="203" mass="21712">MIAGRDDQATTLDGHLRPLAAAIPEARLAVVSGAAHLAPLERPAEVSALLAELLDGPDPAAPGRPTVPNPDPEPPMSQPPLDEDGLRVRREVLGDAHVDRALADSTPFSAPFQQFVTRTAWGDVWSRPGLDRRARSVATLAALVSLRAEHELPMHVRAAIRHGLTPEEIAETLLHTALYAGLPAANRAFAIAQETLREDGLLE</sequence>
<dbReference type="PANTHER" id="PTHR33570:SF2">
    <property type="entry name" value="CARBOXYMUCONOLACTONE DECARBOXYLASE-LIKE DOMAIN-CONTAINING PROTEIN"/>
    <property type="match status" value="1"/>
</dbReference>
<dbReference type="NCBIfam" id="TIGR02425">
    <property type="entry name" value="decarb_PcaC"/>
    <property type="match status" value="1"/>
</dbReference>
<dbReference type="AlphaFoldDB" id="H0E3Z3"/>
<name>H0E3Z3_9ACTN</name>
<dbReference type="InterPro" id="IPR029032">
    <property type="entry name" value="AhpD-like"/>
</dbReference>
<accession>H0E3Z3</accession>
<dbReference type="SUPFAM" id="SSF53474">
    <property type="entry name" value="alpha/beta-Hydrolases"/>
    <property type="match status" value="1"/>
</dbReference>
<dbReference type="Gene3D" id="1.20.1290.10">
    <property type="entry name" value="AhpD-like"/>
    <property type="match status" value="1"/>
</dbReference>
<keyword evidence="3" id="KW-0456">Lyase</keyword>
<evidence type="ECO:0000313" key="4">
    <source>
        <dbReference type="Proteomes" id="UP000005143"/>
    </source>
</evidence>
<dbReference type="Pfam" id="PF02627">
    <property type="entry name" value="CMD"/>
    <property type="match status" value="1"/>
</dbReference>
<dbReference type="Proteomes" id="UP000005143">
    <property type="component" value="Unassembled WGS sequence"/>
</dbReference>
<dbReference type="GO" id="GO:0047575">
    <property type="term" value="F:4-carboxymuconolactone decarboxylase activity"/>
    <property type="evidence" value="ECO:0007669"/>
    <property type="project" value="UniProtKB-EC"/>
</dbReference>
<reference evidence="3 4" key="1">
    <citation type="journal article" date="2013" name="Biodegradation">
        <title>Quantitative proteomic analysis of ibuprofen-degrading Patulibacter sp. strain I11.</title>
        <authorList>
            <person name="Almeida B."/>
            <person name="Kjeldal H."/>
            <person name="Lolas I."/>
            <person name="Knudsen A.D."/>
            <person name="Carvalho G."/>
            <person name="Nielsen K.L."/>
            <person name="Barreto Crespo M.T."/>
            <person name="Stensballe A."/>
            <person name="Nielsen J.L."/>
        </authorList>
    </citation>
    <scope>NUCLEOTIDE SEQUENCE [LARGE SCALE GENOMIC DNA]</scope>
    <source>
        <strain evidence="3 4">I11</strain>
    </source>
</reference>
<dbReference type="PATRIC" id="fig|1097667.3.peg.1507"/>
<dbReference type="InterPro" id="IPR052512">
    <property type="entry name" value="4CMD/NDH-1_regulator"/>
</dbReference>
<keyword evidence="4" id="KW-1185">Reference proteome</keyword>
<dbReference type="PANTHER" id="PTHR33570">
    <property type="entry name" value="4-CARBOXYMUCONOLACTONE DECARBOXYLASE FAMILY PROTEIN"/>
    <property type="match status" value="1"/>
</dbReference>
<feature type="region of interest" description="Disordered" evidence="1">
    <location>
        <begin position="55"/>
        <end position="83"/>
    </location>
</feature>
<dbReference type="InterPro" id="IPR003779">
    <property type="entry name" value="CMD-like"/>
</dbReference>
<dbReference type="InterPro" id="IPR029058">
    <property type="entry name" value="AB_hydrolase_fold"/>
</dbReference>
<dbReference type="GO" id="GO:0051920">
    <property type="term" value="F:peroxiredoxin activity"/>
    <property type="evidence" value="ECO:0007669"/>
    <property type="project" value="InterPro"/>
</dbReference>
<proteinExistence type="predicted"/>
<comment type="caution">
    <text evidence="3">The sequence shown here is derived from an EMBL/GenBank/DDBJ whole genome shotgun (WGS) entry which is preliminary data.</text>
</comment>
<evidence type="ECO:0000259" key="2">
    <source>
        <dbReference type="Pfam" id="PF02627"/>
    </source>
</evidence>
<dbReference type="SUPFAM" id="SSF69118">
    <property type="entry name" value="AhpD-like"/>
    <property type="match status" value="1"/>
</dbReference>
<dbReference type="Gene3D" id="3.40.50.1820">
    <property type="entry name" value="alpha/beta hydrolase"/>
    <property type="match status" value="1"/>
</dbReference>
<feature type="domain" description="Carboxymuconolactone decarboxylase-like" evidence="2">
    <location>
        <begin position="111"/>
        <end position="194"/>
    </location>
</feature>